<accession>A0A9N9KAD3</accession>
<dbReference type="InterPro" id="IPR011009">
    <property type="entry name" value="Kinase-like_dom_sf"/>
</dbReference>
<dbReference type="EMBL" id="CAJVQA010045256">
    <property type="protein sequence ID" value="CAG8817251.1"/>
    <property type="molecule type" value="Genomic_DNA"/>
</dbReference>
<feature type="non-terminal residue" evidence="2">
    <location>
        <position position="59"/>
    </location>
</feature>
<dbReference type="InterPro" id="IPR000719">
    <property type="entry name" value="Prot_kinase_dom"/>
</dbReference>
<evidence type="ECO:0000313" key="2">
    <source>
        <dbReference type="EMBL" id="CAG8817251.1"/>
    </source>
</evidence>
<feature type="domain" description="Protein kinase" evidence="1">
    <location>
        <begin position="1"/>
        <end position="59"/>
    </location>
</feature>
<organism evidence="2 3">
    <name type="scientific">Cetraspora pellucida</name>
    <dbReference type="NCBI Taxonomy" id="1433469"/>
    <lineage>
        <taxon>Eukaryota</taxon>
        <taxon>Fungi</taxon>
        <taxon>Fungi incertae sedis</taxon>
        <taxon>Mucoromycota</taxon>
        <taxon>Glomeromycotina</taxon>
        <taxon>Glomeromycetes</taxon>
        <taxon>Diversisporales</taxon>
        <taxon>Gigasporaceae</taxon>
        <taxon>Cetraspora</taxon>
    </lineage>
</organism>
<dbReference type="AlphaFoldDB" id="A0A9N9KAD3"/>
<dbReference type="Gene3D" id="3.30.200.20">
    <property type="entry name" value="Phosphorylase Kinase, domain 1"/>
    <property type="match status" value="1"/>
</dbReference>
<dbReference type="GO" id="GO:0004672">
    <property type="term" value="F:protein kinase activity"/>
    <property type="evidence" value="ECO:0007669"/>
    <property type="project" value="InterPro"/>
</dbReference>
<dbReference type="PROSITE" id="PS50011">
    <property type="entry name" value="PROTEIN_KINASE_DOM"/>
    <property type="match status" value="1"/>
</dbReference>
<dbReference type="SUPFAM" id="SSF56112">
    <property type="entry name" value="Protein kinase-like (PK-like)"/>
    <property type="match status" value="1"/>
</dbReference>
<protein>
    <submittedName>
        <fullName evidence="2">2472_t:CDS:1</fullName>
    </submittedName>
</protein>
<feature type="non-terminal residue" evidence="2">
    <location>
        <position position="1"/>
    </location>
</feature>
<evidence type="ECO:0000259" key="1">
    <source>
        <dbReference type="PROSITE" id="PS50011"/>
    </source>
</evidence>
<comment type="caution">
    <text evidence="2">The sequence shown here is derived from an EMBL/GenBank/DDBJ whole genome shotgun (WGS) entry which is preliminary data.</text>
</comment>
<proteinExistence type="predicted"/>
<keyword evidence="3" id="KW-1185">Reference proteome</keyword>
<sequence>INSGGSGVIYKSECKYCKITIALKRPKDCLQNQNFNSEVEILRNVQGHPNIIAFYGVTK</sequence>
<dbReference type="GO" id="GO:0005524">
    <property type="term" value="F:ATP binding"/>
    <property type="evidence" value="ECO:0007669"/>
    <property type="project" value="InterPro"/>
</dbReference>
<dbReference type="OrthoDB" id="2343493at2759"/>
<dbReference type="Proteomes" id="UP000789759">
    <property type="component" value="Unassembled WGS sequence"/>
</dbReference>
<reference evidence="2" key="1">
    <citation type="submission" date="2021-06" db="EMBL/GenBank/DDBJ databases">
        <authorList>
            <person name="Kallberg Y."/>
            <person name="Tangrot J."/>
            <person name="Rosling A."/>
        </authorList>
    </citation>
    <scope>NUCLEOTIDE SEQUENCE</scope>
    <source>
        <strain evidence="2">FL966</strain>
    </source>
</reference>
<evidence type="ECO:0000313" key="3">
    <source>
        <dbReference type="Proteomes" id="UP000789759"/>
    </source>
</evidence>
<gene>
    <name evidence="2" type="ORF">CPELLU_LOCUS19326</name>
</gene>
<name>A0A9N9KAD3_9GLOM</name>